<feature type="transmembrane region" description="Helical" evidence="1">
    <location>
        <begin position="69"/>
        <end position="88"/>
    </location>
</feature>
<gene>
    <name evidence="2" type="ORF">ACFOUW_15555</name>
</gene>
<keyword evidence="3" id="KW-1185">Reference proteome</keyword>
<organism evidence="2 3">
    <name type="scientific">Tenggerimyces flavus</name>
    <dbReference type="NCBI Taxonomy" id="1708749"/>
    <lineage>
        <taxon>Bacteria</taxon>
        <taxon>Bacillati</taxon>
        <taxon>Actinomycetota</taxon>
        <taxon>Actinomycetes</taxon>
        <taxon>Propionibacteriales</taxon>
        <taxon>Nocardioidaceae</taxon>
        <taxon>Tenggerimyces</taxon>
    </lineage>
</organism>
<keyword evidence="1" id="KW-1133">Transmembrane helix</keyword>
<dbReference type="EMBL" id="JBHRZH010000012">
    <property type="protein sequence ID" value="MFC3762258.1"/>
    <property type="molecule type" value="Genomic_DNA"/>
</dbReference>
<dbReference type="InterPro" id="IPR029016">
    <property type="entry name" value="GAF-like_dom_sf"/>
</dbReference>
<feature type="transmembrane region" description="Helical" evidence="1">
    <location>
        <begin position="213"/>
        <end position="234"/>
    </location>
</feature>
<feature type="transmembrane region" description="Helical" evidence="1">
    <location>
        <begin position="141"/>
        <end position="160"/>
    </location>
</feature>
<feature type="transmembrane region" description="Helical" evidence="1">
    <location>
        <begin position="280"/>
        <end position="303"/>
    </location>
</feature>
<dbReference type="Proteomes" id="UP001595699">
    <property type="component" value="Unassembled WGS sequence"/>
</dbReference>
<dbReference type="RefSeq" id="WP_205120789.1">
    <property type="nucleotide sequence ID" value="NZ_JAFBCM010000001.1"/>
</dbReference>
<protein>
    <recommendedName>
        <fullName evidence="4">Histidine kinase</fullName>
    </recommendedName>
</protein>
<dbReference type="Gene3D" id="3.30.450.40">
    <property type="match status" value="1"/>
</dbReference>
<reference evidence="3" key="1">
    <citation type="journal article" date="2019" name="Int. J. Syst. Evol. Microbiol.">
        <title>The Global Catalogue of Microorganisms (GCM) 10K type strain sequencing project: providing services to taxonomists for standard genome sequencing and annotation.</title>
        <authorList>
            <consortium name="The Broad Institute Genomics Platform"/>
            <consortium name="The Broad Institute Genome Sequencing Center for Infectious Disease"/>
            <person name="Wu L."/>
            <person name="Ma J."/>
        </authorList>
    </citation>
    <scope>NUCLEOTIDE SEQUENCE [LARGE SCALE GENOMIC DNA]</scope>
    <source>
        <strain evidence="3">CGMCC 4.7241</strain>
    </source>
</reference>
<feature type="transmembrane region" description="Helical" evidence="1">
    <location>
        <begin position="108"/>
        <end position="129"/>
    </location>
</feature>
<evidence type="ECO:0000256" key="1">
    <source>
        <dbReference type="SAM" id="Phobius"/>
    </source>
</evidence>
<name>A0ABV7YBV1_9ACTN</name>
<accession>A0ABV7YBV1</accession>
<dbReference type="SUPFAM" id="SSF55781">
    <property type="entry name" value="GAF domain-like"/>
    <property type="match status" value="1"/>
</dbReference>
<evidence type="ECO:0008006" key="4">
    <source>
        <dbReference type="Google" id="ProtNLM"/>
    </source>
</evidence>
<feature type="transmembrane region" description="Helical" evidence="1">
    <location>
        <begin position="180"/>
        <end position="201"/>
    </location>
</feature>
<keyword evidence="1" id="KW-0472">Membrane</keyword>
<evidence type="ECO:0000313" key="2">
    <source>
        <dbReference type="EMBL" id="MFC3762258.1"/>
    </source>
</evidence>
<feature type="transmembrane region" description="Helical" evidence="1">
    <location>
        <begin position="309"/>
        <end position="328"/>
    </location>
</feature>
<feature type="transmembrane region" description="Helical" evidence="1">
    <location>
        <begin position="246"/>
        <end position="268"/>
    </location>
</feature>
<proteinExistence type="predicted"/>
<feature type="transmembrane region" description="Helical" evidence="1">
    <location>
        <begin position="42"/>
        <end position="62"/>
    </location>
</feature>
<comment type="caution">
    <text evidence="2">The sequence shown here is derived from an EMBL/GenBank/DDBJ whole genome shotgun (WGS) entry which is preliminary data.</text>
</comment>
<keyword evidence="1" id="KW-0812">Transmembrane</keyword>
<sequence>MTAHARIAWAVAGLTTLAGILDTVFTAAHRSLLSEATWADHGWPLAPLAAIGCALMGALIVTRHPRQPIGWLLCVAGLLAVTLAADAYSVWVLDGDGPGSPYWAHVSAWAAPLLGWPAFTALILVFLIAPDGRLPSSRWRWAAWVAVAGLCVHTLGTLTVRPGEFVVGGDLGNRAVSGPLLTLGVGLVAVGLIGSAVSIGWRLRNATDDARRQLLWIASSAAFLAFGVVVILVVPRLQGVEGTWLAGLPLRLALISVPLCVAVAVLRHRLLQIDLIVNRALVLALATGLVAVGYVLAVVVAGFEVGASSGFWPSLLATALVALAFQPLRRRVVMVADRLAFGAAAVPYEALADFSRRIGDSSDPSDLLPAVAEAAASAVGASRVVVRLQIDSGPDQVVVFPPAAESTTSGVELPVVDRGERLGSITVEMPAGHPLRRWQHRLLADLANQAVMAFHNARLTAELSGQVARLDRRTRELADSRRRLISAADAERSRVERAIAQQVVVHLAPLPDRLRRLSDSTQITPLAESLTSAIEALREITRGVFPAQLVRSGLPMALVSLLARTGSAERLVIHDSVAERRFDAQLEAAAYFCVAEVADPLGVHLEVRDDELRLRLTGQEVGSLSVDQMRDRVEAAAGSLSVVRDDGRAVIDVRLPVS</sequence>
<evidence type="ECO:0000313" key="3">
    <source>
        <dbReference type="Proteomes" id="UP001595699"/>
    </source>
</evidence>